<accession>X1A1F0</accession>
<name>X1A1F0_9ZZZZ</name>
<feature type="transmembrane region" description="Helical" evidence="1">
    <location>
        <begin position="9"/>
        <end position="27"/>
    </location>
</feature>
<feature type="transmembrane region" description="Helical" evidence="1">
    <location>
        <begin position="72"/>
        <end position="96"/>
    </location>
</feature>
<comment type="caution">
    <text evidence="2">The sequence shown here is derived from an EMBL/GenBank/DDBJ whole genome shotgun (WGS) entry which is preliminary data.</text>
</comment>
<protein>
    <submittedName>
        <fullName evidence="2">Uncharacterized protein</fullName>
    </submittedName>
</protein>
<keyword evidence="1" id="KW-0472">Membrane</keyword>
<feature type="non-terminal residue" evidence="2">
    <location>
        <position position="108"/>
    </location>
</feature>
<keyword evidence="1" id="KW-0812">Transmembrane</keyword>
<keyword evidence="1" id="KW-1133">Transmembrane helix</keyword>
<feature type="transmembrane region" description="Helical" evidence="1">
    <location>
        <begin position="39"/>
        <end position="60"/>
    </location>
</feature>
<gene>
    <name evidence="2" type="ORF">S01H4_14738</name>
</gene>
<dbReference type="EMBL" id="BART01006458">
    <property type="protein sequence ID" value="GAG63962.1"/>
    <property type="molecule type" value="Genomic_DNA"/>
</dbReference>
<reference evidence="2" key="1">
    <citation type="journal article" date="2014" name="Front. Microbiol.">
        <title>High frequency of phylogenetically diverse reductive dehalogenase-homologous genes in deep subseafloor sedimentary metagenomes.</title>
        <authorList>
            <person name="Kawai M."/>
            <person name="Futagami T."/>
            <person name="Toyoda A."/>
            <person name="Takaki Y."/>
            <person name="Nishi S."/>
            <person name="Hori S."/>
            <person name="Arai W."/>
            <person name="Tsubouchi T."/>
            <person name="Morono Y."/>
            <person name="Uchiyama I."/>
            <person name="Ito T."/>
            <person name="Fujiyama A."/>
            <person name="Inagaki F."/>
            <person name="Takami H."/>
        </authorList>
    </citation>
    <scope>NUCLEOTIDE SEQUENCE</scope>
    <source>
        <strain evidence="2">Expedition CK06-06</strain>
    </source>
</reference>
<evidence type="ECO:0000313" key="2">
    <source>
        <dbReference type="EMBL" id="GAG63962.1"/>
    </source>
</evidence>
<proteinExistence type="predicted"/>
<organism evidence="2">
    <name type="scientific">marine sediment metagenome</name>
    <dbReference type="NCBI Taxonomy" id="412755"/>
    <lineage>
        <taxon>unclassified sequences</taxon>
        <taxon>metagenomes</taxon>
        <taxon>ecological metagenomes</taxon>
    </lineage>
</organism>
<sequence length="108" mass="12220">MSEILKREVPLGLATFIIALLFFDYYIKIEAVRSFALSLTDWAIIIGATGAGVGVINMIMRTLQDVTKKEEYWYLDIYMLVVMVVMTITGLIGTYGTHPVFSWIMMNA</sequence>
<dbReference type="AlphaFoldDB" id="X1A1F0"/>
<evidence type="ECO:0000256" key="1">
    <source>
        <dbReference type="SAM" id="Phobius"/>
    </source>
</evidence>